<dbReference type="VEuPathDB" id="VectorBase:GBRI030336"/>
<reference evidence="1" key="2">
    <citation type="submission" date="2020-05" db="UniProtKB">
        <authorList>
            <consortium name="EnsemblMetazoa"/>
        </authorList>
    </citation>
    <scope>IDENTIFICATION</scope>
    <source>
        <strain evidence="1">IAEA</strain>
    </source>
</reference>
<sequence>MDCLYANCSSKTGSGHDRFLVCWLCQRLGHSKCAGLTGRAADAVVDGSKGLRWSCPECRPRDIDFYRLFGQTKIGFCEIGKELACLAKKFAKYQKLFDEYEYLKSLPQKNKKIPDTCSVACGPSPTSAVHILIPDAKAPVL</sequence>
<dbReference type="SUPFAM" id="SSF57903">
    <property type="entry name" value="FYVE/PHD zinc finger"/>
    <property type="match status" value="1"/>
</dbReference>
<evidence type="ECO:0000313" key="2">
    <source>
        <dbReference type="Proteomes" id="UP000091820"/>
    </source>
</evidence>
<name>A0A1A9WSD5_9MUSC</name>
<proteinExistence type="predicted"/>
<dbReference type="EnsemblMetazoa" id="GBRI030336-RA">
    <property type="protein sequence ID" value="GBRI030336-PA"/>
    <property type="gene ID" value="GBRI030336"/>
</dbReference>
<dbReference type="Gene3D" id="3.30.40.10">
    <property type="entry name" value="Zinc/RING finger domain, C3HC4 (zinc finger)"/>
    <property type="match status" value="1"/>
</dbReference>
<organism evidence="1 2">
    <name type="scientific">Glossina brevipalpis</name>
    <dbReference type="NCBI Taxonomy" id="37001"/>
    <lineage>
        <taxon>Eukaryota</taxon>
        <taxon>Metazoa</taxon>
        <taxon>Ecdysozoa</taxon>
        <taxon>Arthropoda</taxon>
        <taxon>Hexapoda</taxon>
        <taxon>Insecta</taxon>
        <taxon>Pterygota</taxon>
        <taxon>Neoptera</taxon>
        <taxon>Endopterygota</taxon>
        <taxon>Diptera</taxon>
        <taxon>Brachycera</taxon>
        <taxon>Muscomorpha</taxon>
        <taxon>Hippoboscoidea</taxon>
        <taxon>Glossinidae</taxon>
        <taxon>Glossina</taxon>
    </lineage>
</organism>
<evidence type="ECO:0008006" key="3">
    <source>
        <dbReference type="Google" id="ProtNLM"/>
    </source>
</evidence>
<dbReference type="InterPro" id="IPR013083">
    <property type="entry name" value="Znf_RING/FYVE/PHD"/>
</dbReference>
<reference evidence="2" key="1">
    <citation type="submission" date="2014-03" db="EMBL/GenBank/DDBJ databases">
        <authorList>
            <person name="Aksoy S."/>
            <person name="Warren W."/>
            <person name="Wilson R.K."/>
        </authorList>
    </citation>
    <scope>NUCLEOTIDE SEQUENCE [LARGE SCALE GENOMIC DNA]</scope>
    <source>
        <strain evidence="2">IAEA</strain>
    </source>
</reference>
<evidence type="ECO:0000313" key="1">
    <source>
        <dbReference type="EnsemblMetazoa" id="GBRI030336-PA"/>
    </source>
</evidence>
<keyword evidence="2" id="KW-1185">Reference proteome</keyword>
<dbReference type="Proteomes" id="UP000091820">
    <property type="component" value="Unassembled WGS sequence"/>
</dbReference>
<dbReference type="AlphaFoldDB" id="A0A1A9WSD5"/>
<protein>
    <recommendedName>
        <fullName evidence="3">PHD-type domain-containing protein</fullName>
    </recommendedName>
</protein>
<dbReference type="InterPro" id="IPR011011">
    <property type="entry name" value="Znf_FYVE_PHD"/>
</dbReference>
<accession>A0A1A9WSD5</accession>